<evidence type="ECO:0000313" key="2">
    <source>
        <dbReference type="EMBL" id="AMQ57216.1"/>
    </source>
</evidence>
<feature type="transmembrane region" description="Helical" evidence="1">
    <location>
        <begin position="241"/>
        <end position="261"/>
    </location>
</feature>
<feature type="transmembrane region" description="Helical" evidence="1">
    <location>
        <begin position="113"/>
        <end position="131"/>
    </location>
</feature>
<feature type="transmembrane region" description="Helical" evidence="1">
    <location>
        <begin position="267"/>
        <end position="289"/>
    </location>
</feature>
<dbReference type="Gene3D" id="1.25.40.10">
    <property type="entry name" value="Tetratricopeptide repeat domain"/>
    <property type="match status" value="1"/>
</dbReference>
<dbReference type="OrthoDB" id="973593at2"/>
<dbReference type="Proteomes" id="UP000073816">
    <property type="component" value="Chromosome"/>
</dbReference>
<dbReference type="RefSeq" id="WP_067548040.1">
    <property type="nucleotide sequence ID" value="NZ_CP012836.1"/>
</dbReference>
<feature type="transmembrane region" description="Helical" evidence="1">
    <location>
        <begin position="386"/>
        <end position="407"/>
    </location>
</feature>
<reference evidence="2 3" key="2">
    <citation type="journal article" date="2016" name="Genome Announc.">
        <title>Complete Genome Sequence of Algoriphagus sp. Strain M8-2, Isolated from a Brackish Lake.</title>
        <authorList>
            <person name="Muraguchi Y."/>
            <person name="Kushimoto K."/>
            <person name="Ohtsubo Y."/>
            <person name="Suzuki T."/>
            <person name="Dohra H."/>
            <person name="Kimbara K."/>
            <person name="Shintani M."/>
        </authorList>
    </citation>
    <scope>NUCLEOTIDE SEQUENCE [LARGE SCALE GENOMIC DNA]</scope>
    <source>
        <strain evidence="2 3">M8-2</strain>
    </source>
</reference>
<evidence type="ECO:0000313" key="3">
    <source>
        <dbReference type="Proteomes" id="UP000073816"/>
    </source>
</evidence>
<dbReference type="PATRIC" id="fig|1727163.4.peg.2566"/>
<keyword evidence="3" id="KW-1185">Reference proteome</keyword>
<dbReference type="AlphaFoldDB" id="A0A142EQ11"/>
<feature type="transmembrane region" description="Helical" evidence="1">
    <location>
        <begin position="204"/>
        <end position="229"/>
    </location>
</feature>
<dbReference type="KEGG" id="alm:AO498_12280"/>
<feature type="transmembrane region" description="Helical" evidence="1">
    <location>
        <begin position="89"/>
        <end position="106"/>
    </location>
</feature>
<dbReference type="EMBL" id="CP012836">
    <property type="protein sequence ID" value="AMQ57216.1"/>
    <property type="molecule type" value="Genomic_DNA"/>
</dbReference>
<organism evidence="2 3">
    <name type="scientific">Algoriphagus sanaruensis</name>
    <dbReference type="NCBI Taxonomy" id="1727163"/>
    <lineage>
        <taxon>Bacteria</taxon>
        <taxon>Pseudomonadati</taxon>
        <taxon>Bacteroidota</taxon>
        <taxon>Cytophagia</taxon>
        <taxon>Cytophagales</taxon>
        <taxon>Cyclobacteriaceae</taxon>
        <taxon>Algoriphagus</taxon>
    </lineage>
</organism>
<proteinExistence type="predicted"/>
<feature type="transmembrane region" description="Helical" evidence="1">
    <location>
        <begin position="346"/>
        <end position="365"/>
    </location>
</feature>
<keyword evidence="1" id="KW-0472">Membrane</keyword>
<gene>
    <name evidence="2" type="ORF">AO498_12280</name>
</gene>
<feature type="transmembrane region" description="Helical" evidence="1">
    <location>
        <begin position="143"/>
        <end position="161"/>
    </location>
</feature>
<reference evidence="3" key="1">
    <citation type="submission" date="2015-09" db="EMBL/GenBank/DDBJ databases">
        <title>Complete sequence of Algoriphagus sp. M8-2.</title>
        <authorList>
            <person name="Shintani M."/>
        </authorList>
    </citation>
    <scope>NUCLEOTIDE SEQUENCE [LARGE SCALE GENOMIC DNA]</scope>
    <source>
        <strain evidence="3">M8-2</strain>
    </source>
</reference>
<feature type="transmembrane region" description="Helical" evidence="1">
    <location>
        <begin position="15"/>
        <end position="38"/>
    </location>
</feature>
<name>A0A142EQ11_9BACT</name>
<dbReference type="InterPro" id="IPR011990">
    <property type="entry name" value="TPR-like_helical_dom_sf"/>
</dbReference>
<accession>A0A142EQ11</accession>
<sequence length="922" mass="104175">MKQSFRFQSPLESRLVVLILILGVFFTGYASFFASLPYPNLQPGAFLDTVKVPFNSFSIGSLEIPIQLDNFLVFQNFISVAPSLALAETYLVGTAFFLFFCLVLSAISYFEKLPFIGAGIVWIILLTLTNVNGLNLGGKSTNIPLIISISGSLFPVIYFYVWKNQVPFILRFISILLVFGGSVAGMMFWSDIPNPGLYLAEHSFILALGLGLAWLFWQGHGFISGFYVLLSKAGRNLPTKISWQISLISALYFAILIILLIELKGYTISYFPTFPAWYLVVPIGILGWLSTNEKLEQSETLAGPAQSLKILYFSGFAILIWCLGKVEFSSNQPAEELIKHTLVYTQLAFTLFFIIYAMTNFLPVMNSGKSVHKILYKPYSLSYYHLRIGGLISLLVILVYMDAIVAVQANSLTSNILGDYYYQSGQKLEASFLYEDSWFKYRKNQKAKNTTAHLLFELNQPTLAKAHLEQSFAEAPQVDNIILLAERLNRENKIFEAIYYLEDGLKIFPKSTELRNNLALFYLRTNDLEKVQNLFQEGDLKNSIFNSNYLAFLGKTGVTPNPEILVEKDIPSLINQIALLRKSDLIPGQDLKKELQDGLNTNLSPMVIQAGWRNIVTESTLENPSEKIKFLDSLAGTPSYLDYTMQLQESAILQSLSAGRIGESVINLNGLAFRNPNDAAYYLNLSGLILSQNLDFNKAANDFKVAREKGFKAFSRVHYAIFKLGNKETEADSLAKEYPHLISEDLVSELTPFQNFNQTLPERLFQSWQTMPDNRSRIDFAKLLLLKKSHGLTSIQIQEIGQYIINREGENTALGTFISNPDWTVEASIKAFLTYFNLSEELSANPYHTPLILNAADRIQDPLAQYELINSASDFNQDPLLWIRKVQAARRIGLDNYASQALQDMSKWLSWDEIEMLQMRLK</sequence>
<keyword evidence="1" id="KW-1133">Transmembrane helix</keyword>
<keyword evidence="1" id="KW-0812">Transmembrane</keyword>
<evidence type="ECO:0000256" key="1">
    <source>
        <dbReference type="SAM" id="Phobius"/>
    </source>
</evidence>
<feature type="transmembrane region" description="Helical" evidence="1">
    <location>
        <begin position="310"/>
        <end position="326"/>
    </location>
</feature>
<protein>
    <submittedName>
        <fullName evidence="2">Uncharacterized protein</fullName>
    </submittedName>
</protein>
<dbReference type="SUPFAM" id="SSF48452">
    <property type="entry name" value="TPR-like"/>
    <property type="match status" value="1"/>
</dbReference>
<feature type="transmembrane region" description="Helical" evidence="1">
    <location>
        <begin position="168"/>
        <end position="189"/>
    </location>
</feature>
<dbReference type="STRING" id="1727163.AO498_12280"/>